<dbReference type="PANTHER" id="PTHR43540">
    <property type="entry name" value="PEROXYUREIDOACRYLATE/UREIDOACRYLATE AMIDOHYDROLASE-RELATED"/>
    <property type="match status" value="1"/>
</dbReference>
<dbReference type="EMBL" id="CAEZVF010000003">
    <property type="protein sequence ID" value="CAB4613661.1"/>
    <property type="molecule type" value="Genomic_DNA"/>
</dbReference>
<dbReference type="InterPro" id="IPR036380">
    <property type="entry name" value="Isochorismatase-like_sf"/>
</dbReference>
<organism evidence="5">
    <name type="scientific">freshwater metagenome</name>
    <dbReference type="NCBI Taxonomy" id="449393"/>
    <lineage>
        <taxon>unclassified sequences</taxon>
        <taxon>metagenomes</taxon>
        <taxon>ecological metagenomes</taxon>
    </lineage>
</organism>
<dbReference type="InterPro" id="IPR000868">
    <property type="entry name" value="Isochorismatase-like_dom"/>
</dbReference>
<evidence type="ECO:0000313" key="4">
    <source>
        <dbReference type="EMBL" id="CAB4613661.1"/>
    </source>
</evidence>
<dbReference type="PANTHER" id="PTHR43540:SF1">
    <property type="entry name" value="ISOCHORISMATASE HYDROLASE"/>
    <property type="match status" value="1"/>
</dbReference>
<protein>
    <submittedName>
        <fullName evidence="5">Unannotated protein</fullName>
    </submittedName>
</protein>
<dbReference type="AlphaFoldDB" id="A0A6J6VBJ0"/>
<evidence type="ECO:0000256" key="1">
    <source>
        <dbReference type="ARBA" id="ARBA00022801"/>
    </source>
</evidence>
<keyword evidence="1" id="KW-0378">Hydrolase</keyword>
<dbReference type="EMBL" id="CAEZZX010000009">
    <property type="protein sequence ID" value="CAB4769661.1"/>
    <property type="molecule type" value="Genomic_DNA"/>
</dbReference>
<accession>A0A6J6VBJ0</accession>
<dbReference type="Pfam" id="PF00857">
    <property type="entry name" value="Isochorismatase"/>
    <property type="match status" value="1"/>
</dbReference>
<dbReference type="SUPFAM" id="SSF52499">
    <property type="entry name" value="Isochorismatase-like hydrolases"/>
    <property type="match status" value="1"/>
</dbReference>
<evidence type="ECO:0000313" key="5">
    <source>
        <dbReference type="EMBL" id="CAB4769661.1"/>
    </source>
</evidence>
<gene>
    <name evidence="3" type="ORF">UFOPK1446_00350</name>
    <name evidence="4" type="ORF">UFOPK1939_00038</name>
    <name evidence="5" type="ORF">UFOPK2938_00092</name>
</gene>
<dbReference type="EMBL" id="CAEZSO010000050">
    <property type="protein sequence ID" value="CAB4539897.1"/>
    <property type="molecule type" value="Genomic_DNA"/>
</dbReference>
<feature type="domain" description="Isochorismatase-like" evidence="2">
    <location>
        <begin position="29"/>
        <end position="204"/>
    </location>
</feature>
<evidence type="ECO:0000259" key="2">
    <source>
        <dbReference type="Pfam" id="PF00857"/>
    </source>
</evidence>
<evidence type="ECO:0000313" key="3">
    <source>
        <dbReference type="EMBL" id="CAB4539897.1"/>
    </source>
</evidence>
<sequence>MSAKPLDSDVQANYVGAFDGSLTFGEHPILLMVDVCTAYIDPESPLYAGVESSAESMKRLVVAARAAGVPVVWTRVEYEPGGANGGYFYKKVPALRMFDKGSPFGEWVEGLEPEGDELVVTKQYPSAFIGTDLADTLHAQGVDTVLITGWSTSGCVRATGVDTVSYGFIPIVVRDAVGDRHPGPHEANLFDLQAKYAEVVSEEQALDYIKDRS</sequence>
<dbReference type="Gene3D" id="3.40.50.850">
    <property type="entry name" value="Isochorismatase-like"/>
    <property type="match status" value="1"/>
</dbReference>
<name>A0A6J6VBJ0_9ZZZZ</name>
<reference evidence="5" key="1">
    <citation type="submission" date="2020-05" db="EMBL/GenBank/DDBJ databases">
        <authorList>
            <person name="Chiriac C."/>
            <person name="Salcher M."/>
            <person name="Ghai R."/>
            <person name="Kavagutti S V."/>
        </authorList>
    </citation>
    <scope>NUCLEOTIDE SEQUENCE</scope>
</reference>
<dbReference type="GO" id="GO:0016787">
    <property type="term" value="F:hydrolase activity"/>
    <property type="evidence" value="ECO:0007669"/>
    <property type="project" value="UniProtKB-KW"/>
</dbReference>
<dbReference type="InterPro" id="IPR050272">
    <property type="entry name" value="Isochorismatase-like_hydrls"/>
</dbReference>
<proteinExistence type="predicted"/>